<dbReference type="Gene3D" id="3.30.420.40">
    <property type="match status" value="2"/>
</dbReference>
<evidence type="ECO:0000313" key="3">
    <source>
        <dbReference type="Proteomes" id="UP000429232"/>
    </source>
</evidence>
<dbReference type="PANTHER" id="PTHR18964">
    <property type="entry name" value="ROK (REPRESSOR, ORF, KINASE) FAMILY"/>
    <property type="match status" value="1"/>
</dbReference>
<dbReference type="InterPro" id="IPR000600">
    <property type="entry name" value="ROK"/>
</dbReference>
<dbReference type="RefSeq" id="WP_157525109.1">
    <property type="nucleotide sequence ID" value="NZ_CP066775.1"/>
</dbReference>
<organism evidence="2 3">
    <name type="scientific">Mucilaginibacter ginkgonis</name>
    <dbReference type="NCBI Taxonomy" id="2682091"/>
    <lineage>
        <taxon>Bacteria</taxon>
        <taxon>Pseudomonadati</taxon>
        <taxon>Bacteroidota</taxon>
        <taxon>Sphingobacteriia</taxon>
        <taxon>Sphingobacteriales</taxon>
        <taxon>Sphingobacteriaceae</taxon>
        <taxon>Mucilaginibacter</taxon>
    </lineage>
</organism>
<proteinExistence type="inferred from homology"/>
<name>A0A7T7JH36_9SPHI</name>
<sequence>MNKKSLAVGIDIGGTNTKFGIVTPDGKILEEGRIPTTNYPHITDYVDALYGHISPIIEKYKDQAPIRGIGIGAPNGNHFTGSIEHAPNLLWKGIVPLAKMVNEKFNLPCVLNNDAKSAALGEHKFGAAKGLKDFIMITLGTGVGSGIFVNGKLLYGNKGDAGELGHTVVRYNGRLHWSTGLKGTLEAYCSATGMVLTALELRKKYKGKSLLKKYKRKDLTAKAIYDCAMKGDKLARDVFKFTGTVLGEALANFVMFSSPEAIILFGGVTAAGDLIMKPTKKVLEKHLLTEFKDAVRLEFSQLAQNDAAILGASTLV</sequence>
<dbReference type="EMBL" id="CP066775">
    <property type="protein sequence ID" value="QQL49809.1"/>
    <property type="molecule type" value="Genomic_DNA"/>
</dbReference>
<dbReference type="Proteomes" id="UP000429232">
    <property type="component" value="Chromosome"/>
</dbReference>
<dbReference type="InterPro" id="IPR049874">
    <property type="entry name" value="ROK_cs"/>
</dbReference>
<reference evidence="2 3" key="1">
    <citation type="submission" date="2020-12" db="EMBL/GenBank/DDBJ databases">
        <title>HMF7856_wgs.fasta genome submission.</title>
        <authorList>
            <person name="Kang H."/>
            <person name="Kim H."/>
            <person name="Joh K."/>
        </authorList>
    </citation>
    <scope>NUCLEOTIDE SEQUENCE [LARGE SCALE GENOMIC DNA]</scope>
    <source>
        <strain evidence="2 3">HMF7856</strain>
    </source>
</reference>
<dbReference type="PROSITE" id="PS01125">
    <property type="entry name" value="ROK"/>
    <property type="match status" value="1"/>
</dbReference>
<gene>
    <name evidence="2" type="ORF">GO620_016840</name>
</gene>
<evidence type="ECO:0000256" key="1">
    <source>
        <dbReference type="ARBA" id="ARBA00006479"/>
    </source>
</evidence>
<accession>A0A7T7JH36</accession>
<protein>
    <submittedName>
        <fullName evidence="2">ROK family protein</fullName>
    </submittedName>
</protein>
<dbReference type="AlphaFoldDB" id="A0A7T7JH36"/>
<dbReference type="SUPFAM" id="SSF53067">
    <property type="entry name" value="Actin-like ATPase domain"/>
    <property type="match status" value="1"/>
</dbReference>
<dbReference type="KEGG" id="mgik:GO620_016840"/>
<dbReference type="Pfam" id="PF00480">
    <property type="entry name" value="ROK"/>
    <property type="match status" value="1"/>
</dbReference>
<keyword evidence="3" id="KW-1185">Reference proteome</keyword>
<dbReference type="PANTHER" id="PTHR18964:SF149">
    <property type="entry name" value="BIFUNCTIONAL UDP-N-ACETYLGLUCOSAMINE 2-EPIMERASE_N-ACETYLMANNOSAMINE KINASE"/>
    <property type="match status" value="1"/>
</dbReference>
<evidence type="ECO:0000313" key="2">
    <source>
        <dbReference type="EMBL" id="QQL49809.1"/>
    </source>
</evidence>
<comment type="similarity">
    <text evidence="1">Belongs to the ROK (NagC/XylR) family.</text>
</comment>
<dbReference type="InterPro" id="IPR043129">
    <property type="entry name" value="ATPase_NBD"/>
</dbReference>